<evidence type="ECO:0000313" key="4">
    <source>
        <dbReference type="EMBL" id="MBD7957606.1"/>
    </source>
</evidence>
<dbReference type="CDD" id="cd06577">
    <property type="entry name" value="PASTA_pknB"/>
    <property type="match status" value="1"/>
</dbReference>
<keyword evidence="2" id="KW-0812">Transmembrane</keyword>
<dbReference type="InterPro" id="IPR005543">
    <property type="entry name" value="PASTA_dom"/>
</dbReference>
<feature type="domain" description="PASTA" evidence="3">
    <location>
        <begin position="137"/>
        <end position="200"/>
    </location>
</feature>
<gene>
    <name evidence="4" type="ORF">H9651_08140</name>
</gene>
<dbReference type="InterPro" id="IPR011434">
    <property type="entry name" value="Ltp-like_HTH"/>
</dbReference>
<dbReference type="Proteomes" id="UP000648352">
    <property type="component" value="Unassembled WGS sequence"/>
</dbReference>
<evidence type="ECO:0000259" key="3">
    <source>
        <dbReference type="PROSITE" id="PS51178"/>
    </source>
</evidence>
<keyword evidence="5" id="KW-1185">Reference proteome</keyword>
<dbReference type="Pfam" id="PF03793">
    <property type="entry name" value="PASTA"/>
    <property type="match status" value="1"/>
</dbReference>
<proteinExistence type="predicted"/>
<name>A0ABR8S2A9_9MICO</name>
<dbReference type="Gene3D" id="3.30.10.20">
    <property type="match status" value="1"/>
</dbReference>
<evidence type="ECO:0000256" key="2">
    <source>
        <dbReference type="SAM" id="Phobius"/>
    </source>
</evidence>
<dbReference type="InterPro" id="IPR018929">
    <property type="entry name" value="DUF2510"/>
</dbReference>
<dbReference type="RefSeq" id="WP_191718790.1">
    <property type="nucleotide sequence ID" value="NZ_JACSQP010000004.1"/>
</dbReference>
<dbReference type="SUPFAM" id="SSF54184">
    <property type="entry name" value="Penicillin-binding protein 2x (pbp-2x), c-terminal domain"/>
    <property type="match status" value="1"/>
</dbReference>
<feature type="compositionally biased region" description="Polar residues" evidence="1">
    <location>
        <begin position="1"/>
        <end position="11"/>
    </location>
</feature>
<keyword evidence="4" id="KW-0449">Lipoprotein</keyword>
<keyword evidence="2" id="KW-1133">Transmembrane helix</keyword>
<accession>A0ABR8S2A9</accession>
<dbReference type="EMBL" id="JACSQP010000004">
    <property type="protein sequence ID" value="MBD7957606.1"/>
    <property type="molecule type" value="Genomic_DNA"/>
</dbReference>
<reference evidence="4 5" key="1">
    <citation type="submission" date="2020-08" db="EMBL/GenBank/DDBJ databases">
        <title>A Genomic Blueprint of the Chicken Gut Microbiome.</title>
        <authorList>
            <person name="Gilroy R."/>
            <person name="Ravi A."/>
            <person name="Getino M."/>
            <person name="Pursley I."/>
            <person name="Horton D.L."/>
            <person name="Alikhan N.-F."/>
            <person name="Baker D."/>
            <person name="Gharbi K."/>
            <person name="Hall N."/>
            <person name="Watson M."/>
            <person name="Adriaenssens E.M."/>
            <person name="Foster-Nyarko E."/>
            <person name="Jarju S."/>
            <person name="Secka A."/>
            <person name="Antonio M."/>
            <person name="Oren A."/>
            <person name="Chaudhuri R."/>
            <person name="La Ragione R.M."/>
            <person name="Hildebrand F."/>
            <person name="Pallen M.J."/>
        </authorList>
    </citation>
    <scope>NUCLEOTIDE SEQUENCE [LARGE SCALE GENOMIC DNA]</scope>
    <source>
        <strain evidence="4 5">Sa4CUA7</strain>
    </source>
</reference>
<feature type="region of interest" description="Disordered" evidence="1">
    <location>
        <begin position="1"/>
        <end position="34"/>
    </location>
</feature>
<evidence type="ECO:0000313" key="5">
    <source>
        <dbReference type="Proteomes" id="UP000648352"/>
    </source>
</evidence>
<dbReference type="SMART" id="SM00740">
    <property type="entry name" value="PASTA"/>
    <property type="match status" value="1"/>
</dbReference>
<keyword evidence="2" id="KW-0472">Membrane</keyword>
<dbReference type="Pfam" id="PF10708">
    <property type="entry name" value="DUF2510"/>
    <property type="match status" value="1"/>
</dbReference>
<feature type="transmembrane region" description="Helical" evidence="2">
    <location>
        <begin position="84"/>
        <end position="105"/>
    </location>
</feature>
<dbReference type="PROSITE" id="PS51178">
    <property type="entry name" value="PASTA"/>
    <property type="match status" value="1"/>
</dbReference>
<dbReference type="Gene3D" id="1.10.10.10">
    <property type="entry name" value="Winged helix-like DNA-binding domain superfamily/Winged helix DNA-binding domain"/>
    <property type="match status" value="2"/>
</dbReference>
<comment type="caution">
    <text evidence="4">The sequence shown here is derived from an EMBL/GenBank/DDBJ whole genome shotgun (WGS) entry which is preliminary data.</text>
</comment>
<dbReference type="InterPro" id="IPR036388">
    <property type="entry name" value="WH-like_DNA-bd_sf"/>
</dbReference>
<evidence type="ECO:0000256" key="1">
    <source>
        <dbReference type="SAM" id="MobiDB-lite"/>
    </source>
</evidence>
<sequence>MSENSNNTDSTADVPVTQPPAGWYPDPQNPQGRRYWDGAAWTEHASVRDASGALVSPPAAPEAAIPTHGAVAVTVKRGLPKLKWWQWGLVALAVLTLISIIANGITGSSASSDALPSEKPVAAVDETADPAVAEEVEDTTVAVPDVVGKTVADARAAVDSAGFVFVPDAGVGEDWVVRSQGPVGSRKVEPGTEVTVTAEAPKPVYTLAQQNAIGMAQSYLSYSGFSRTGLIGQLEYEGFSTEDAAFGADNAGADWNAEAAETAASYLEYSSFSRQSLYDQLAYEGFTDAEIQFGLAAVGY</sequence>
<protein>
    <submittedName>
        <fullName evidence="4">Ltp family lipoprotein</fullName>
    </submittedName>
</protein>
<organism evidence="4 5">
    <name type="scientific">Microbacterium pullorum</name>
    <dbReference type="NCBI Taxonomy" id="2762236"/>
    <lineage>
        <taxon>Bacteria</taxon>
        <taxon>Bacillati</taxon>
        <taxon>Actinomycetota</taxon>
        <taxon>Actinomycetes</taxon>
        <taxon>Micrococcales</taxon>
        <taxon>Microbacteriaceae</taxon>
        <taxon>Microbacterium</taxon>
    </lineage>
</organism>
<dbReference type="Pfam" id="PF07553">
    <property type="entry name" value="Lipoprotein_Ltp"/>
    <property type="match status" value="2"/>
</dbReference>